<organism evidence="5 6">
    <name type="scientific">Lipomyces tetrasporus</name>
    <dbReference type="NCBI Taxonomy" id="54092"/>
    <lineage>
        <taxon>Eukaryota</taxon>
        <taxon>Fungi</taxon>
        <taxon>Dikarya</taxon>
        <taxon>Ascomycota</taxon>
        <taxon>Saccharomycotina</taxon>
        <taxon>Lipomycetes</taxon>
        <taxon>Lipomycetales</taxon>
        <taxon>Lipomycetaceae</taxon>
        <taxon>Lipomyces</taxon>
    </lineage>
</organism>
<dbReference type="RefSeq" id="XP_056041936.1">
    <property type="nucleotide sequence ID" value="XM_056189441.1"/>
</dbReference>
<keyword evidence="1" id="KW-0472">Membrane</keyword>
<dbReference type="PANTHER" id="PTHR31685:SF3">
    <property type="entry name" value="INTEGRAL MEMBRANE PROTEIN (AFU_ORTHOLOGUE AFUA_6G12730)"/>
    <property type="match status" value="1"/>
</dbReference>
<dbReference type="InterPro" id="IPR018825">
    <property type="entry name" value="DUF2427"/>
</dbReference>
<feature type="chain" id="PRO_5041910841" description="Integral membrane protein" evidence="2">
    <location>
        <begin position="27"/>
        <end position="527"/>
    </location>
</feature>
<dbReference type="Proteomes" id="UP001217417">
    <property type="component" value="Unassembled WGS sequence"/>
</dbReference>
<proteinExistence type="predicted"/>
<dbReference type="PANTHER" id="PTHR31685">
    <property type="entry name" value="INTEGRAL MEMBRANE PROTEIN (AFU_ORTHOLOGUE AFUA_6G12730)-RELATED"/>
    <property type="match status" value="1"/>
</dbReference>
<evidence type="ECO:0000313" key="5">
    <source>
        <dbReference type="EMBL" id="KAJ8098486.1"/>
    </source>
</evidence>
<keyword evidence="2" id="KW-0732">Signal</keyword>
<keyword evidence="1" id="KW-1133">Transmembrane helix</keyword>
<feature type="domain" description="Protein YTP1-like C-terminal" evidence="4">
    <location>
        <begin position="229"/>
        <end position="512"/>
    </location>
</feature>
<accession>A0AAD7VR18</accession>
<keyword evidence="6" id="KW-1185">Reference proteome</keyword>
<dbReference type="Pfam" id="PF10355">
    <property type="entry name" value="Ytp1"/>
    <property type="match status" value="1"/>
</dbReference>
<gene>
    <name evidence="5" type="ORF">POJ06DRAFT_270450</name>
</gene>
<sequence length="527" mass="58873">MAPRSILTTAVLASAILLGGIPATFAHGDEGHHEGMEMDKDPKPEGPHDPSYFALAEHKSVIYAHIAVMLIGWVFVLPIAVMLSLAQSRYTLLIRVIFIATNTFGLLLGIRYNTKTPDLYPNNSHYKLGWVVTLVVLAQIALSVLGRFTPMFKTTTSPRLAKEQGLMSRANNNGYTHTDRTEYNDDPSDNCDDIQQPVPVDFIAKPVPRMWKALLLVHHFIDRTILILAFITICTGVVTYGRFFEKKKIFNGLAHWIKGGVFFWLGILTLGRWSGCFGELGWAWNVRPRTKQQRWRPSAEFVESGLIFLYGSTNIFLEHLGGWGGEWKEQDLEHLSITILFIGGGLTGMLIESTFIRELLNTEVVLDQDYEDDKDYDDSSPPEQYSFSINPFPALIILLLGIMMSSHTQGTMMSAMIHKQWGNLLAGASFARFMTYTIIYLKPPNSILPSRPPTELLASFGLIAGGIIFMASASDTVDGMINYELDVMFMYTVTMGLVGLLMAWVIALIALKGWAVRKGVDSRTFTD</sequence>
<feature type="transmembrane region" description="Helical" evidence="1">
    <location>
        <begin position="424"/>
        <end position="441"/>
    </location>
</feature>
<feature type="signal peptide" evidence="2">
    <location>
        <begin position="1"/>
        <end position="26"/>
    </location>
</feature>
<feature type="transmembrane region" description="Helical" evidence="1">
    <location>
        <begin position="335"/>
        <end position="356"/>
    </location>
</feature>
<evidence type="ECO:0000256" key="2">
    <source>
        <dbReference type="SAM" id="SignalP"/>
    </source>
</evidence>
<feature type="transmembrane region" description="Helical" evidence="1">
    <location>
        <begin position="92"/>
        <end position="110"/>
    </location>
</feature>
<protein>
    <recommendedName>
        <fullName evidence="7">Integral membrane protein</fullName>
    </recommendedName>
</protein>
<dbReference type="GeneID" id="80884607"/>
<evidence type="ECO:0008006" key="7">
    <source>
        <dbReference type="Google" id="ProtNLM"/>
    </source>
</evidence>
<feature type="transmembrane region" description="Helical" evidence="1">
    <location>
        <begin position="385"/>
        <end position="403"/>
    </location>
</feature>
<evidence type="ECO:0000259" key="3">
    <source>
        <dbReference type="Pfam" id="PF10348"/>
    </source>
</evidence>
<dbReference type="EMBL" id="JARPMG010000009">
    <property type="protein sequence ID" value="KAJ8098486.1"/>
    <property type="molecule type" value="Genomic_DNA"/>
</dbReference>
<evidence type="ECO:0000313" key="6">
    <source>
        <dbReference type="Proteomes" id="UP001217417"/>
    </source>
</evidence>
<feature type="transmembrane region" description="Helical" evidence="1">
    <location>
        <begin position="220"/>
        <end position="241"/>
    </location>
</feature>
<dbReference type="AlphaFoldDB" id="A0AAD7VR18"/>
<reference evidence="5" key="1">
    <citation type="submission" date="2023-03" db="EMBL/GenBank/DDBJ databases">
        <title>Near-Complete genome sequence of Lipomyces tetrasporous NRRL Y-64009, an oleaginous yeast capable of growing on lignocellulosic hydrolysates.</title>
        <authorList>
            <consortium name="Lawrence Berkeley National Laboratory"/>
            <person name="Jagtap S.S."/>
            <person name="Liu J.-J."/>
            <person name="Walukiewicz H.E."/>
            <person name="Pangilinan J."/>
            <person name="Lipzen A."/>
            <person name="Ahrendt S."/>
            <person name="Koriabine M."/>
            <person name="Cobaugh K."/>
            <person name="Salamov A."/>
            <person name="Yoshinaga Y."/>
            <person name="Ng V."/>
            <person name="Daum C."/>
            <person name="Grigoriev I.V."/>
            <person name="Slininger P.J."/>
            <person name="Dien B.S."/>
            <person name="Jin Y.-S."/>
            <person name="Rao C.V."/>
        </authorList>
    </citation>
    <scope>NUCLEOTIDE SEQUENCE</scope>
    <source>
        <strain evidence="5">NRRL Y-64009</strain>
    </source>
</reference>
<evidence type="ECO:0000256" key="1">
    <source>
        <dbReference type="SAM" id="Phobius"/>
    </source>
</evidence>
<feature type="transmembrane region" description="Helical" evidence="1">
    <location>
        <begin position="130"/>
        <end position="149"/>
    </location>
</feature>
<name>A0AAD7VR18_9ASCO</name>
<dbReference type="InterPro" id="IPR018827">
    <property type="entry name" value="YTP1_C"/>
</dbReference>
<evidence type="ECO:0000259" key="4">
    <source>
        <dbReference type="Pfam" id="PF10355"/>
    </source>
</evidence>
<feature type="transmembrane region" description="Helical" evidence="1">
    <location>
        <begin position="489"/>
        <end position="511"/>
    </location>
</feature>
<feature type="transmembrane region" description="Helical" evidence="1">
    <location>
        <begin position="261"/>
        <end position="284"/>
    </location>
</feature>
<feature type="transmembrane region" description="Helical" evidence="1">
    <location>
        <begin position="456"/>
        <end position="477"/>
    </location>
</feature>
<feature type="domain" description="DUF2427" evidence="3">
    <location>
        <begin position="51"/>
        <end position="146"/>
    </location>
</feature>
<keyword evidence="1" id="KW-0812">Transmembrane</keyword>
<comment type="caution">
    <text evidence="5">The sequence shown here is derived from an EMBL/GenBank/DDBJ whole genome shotgun (WGS) entry which is preliminary data.</text>
</comment>
<dbReference type="Pfam" id="PF10348">
    <property type="entry name" value="DUF2427"/>
    <property type="match status" value="1"/>
</dbReference>
<feature type="transmembrane region" description="Helical" evidence="1">
    <location>
        <begin position="62"/>
        <end position="85"/>
    </location>
</feature>